<comment type="caution">
    <text evidence="1">The sequence shown here is derived from an EMBL/GenBank/DDBJ whole genome shotgun (WGS) entry which is preliminary data.</text>
</comment>
<protein>
    <submittedName>
        <fullName evidence="1">Uncharacterized protein</fullName>
    </submittedName>
</protein>
<keyword evidence="2" id="KW-1185">Reference proteome</keyword>
<sequence length="39" mass="4568">MLDLKVHRKFNTLKFCAKFINLAKAIPPKPRPPAKHRKI</sequence>
<name>C6RIB9_9BACT</name>
<organism evidence="1 2">
    <name type="scientific">Campylobacter showae RM3277</name>
    <dbReference type="NCBI Taxonomy" id="553219"/>
    <lineage>
        <taxon>Bacteria</taxon>
        <taxon>Pseudomonadati</taxon>
        <taxon>Campylobacterota</taxon>
        <taxon>Epsilonproteobacteria</taxon>
        <taxon>Campylobacterales</taxon>
        <taxon>Campylobacteraceae</taxon>
        <taxon>Campylobacter</taxon>
    </lineage>
</organism>
<reference evidence="1 2" key="1">
    <citation type="submission" date="2009-07" db="EMBL/GenBank/DDBJ databases">
        <authorList>
            <person name="Madupu R."/>
            <person name="Sebastian Y."/>
            <person name="Durkin A.S."/>
            <person name="Torralba M."/>
            <person name="Methe B."/>
            <person name="Sutton G.G."/>
            <person name="Strausberg R.L."/>
            <person name="Nelson K.E."/>
        </authorList>
    </citation>
    <scope>NUCLEOTIDE SEQUENCE [LARGE SCALE GENOMIC DNA]</scope>
    <source>
        <strain evidence="1 2">RM3277</strain>
    </source>
</reference>
<dbReference type="Proteomes" id="UP000003107">
    <property type="component" value="Unassembled WGS sequence"/>
</dbReference>
<dbReference type="EMBL" id="ACVQ01000029">
    <property type="protein sequence ID" value="EET78920.1"/>
    <property type="molecule type" value="Genomic_DNA"/>
</dbReference>
<dbReference type="STRING" id="553219.CAMSH0001_0271"/>
<dbReference type="AlphaFoldDB" id="C6RIB9"/>
<evidence type="ECO:0000313" key="1">
    <source>
        <dbReference type="EMBL" id="EET78920.1"/>
    </source>
</evidence>
<accession>C6RIB9</accession>
<proteinExistence type="predicted"/>
<gene>
    <name evidence="1" type="ORF">CAMSH0001_0271</name>
</gene>
<evidence type="ECO:0000313" key="2">
    <source>
        <dbReference type="Proteomes" id="UP000003107"/>
    </source>
</evidence>